<feature type="coiled-coil region" evidence="5">
    <location>
        <begin position="1140"/>
        <end position="1194"/>
    </location>
</feature>
<dbReference type="Gene3D" id="1.10.8.60">
    <property type="match status" value="2"/>
</dbReference>
<dbReference type="CDD" id="cd18808">
    <property type="entry name" value="SF1_C_Upf1"/>
    <property type="match status" value="1"/>
</dbReference>
<feature type="domain" description="AAA+ ATPase" evidence="7">
    <location>
        <begin position="1605"/>
        <end position="1797"/>
    </location>
</feature>
<dbReference type="GO" id="GO:0005524">
    <property type="term" value="F:ATP binding"/>
    <property type="evidence" value="ECO:0007669"/>
    <property type="project" value="UniProtKB-KW"/>
</dbReference>
<keyword evidence="2" id="KW-0547">Nucleotide-binding</keyword>
<sequence>MAAANTDNARTLRLSAFFNSVTNGKRTLSIARDGKLFIEALCAQADPAACAHKLLSSQAGLHALQASVRFDTSPSFLNGDALTLLQYLQSSPLEQIDSGSVLNKLLLSIVDPPFFWDSCIKSFVDGLLNPEACHAFAWLLLRLICLPGRASSPYAAVANSQNILDSILKSPNGETRNLGQKIKHALPLDASELHQAEGYSPGGRHDNDHVNFREILIMPTADELLSKDRPFLRTADFIDDPDFASQRRDMYLDNQFRLLREDMLCEIREELKMLTGEKRGRHKGIVVDSLSPAGVETGTARKRLPWCVVLRCKGELPQLKNIAKGKKVAFLKDNRHILRHGNMACLMIDGEPAAFPTIHRDEERLAANPATVTIQFSDDDRLSHALSKMKTAKSITLIQLDAAVFAFEPFLRRLQEMVDLPLAEELLHWEENKAIACPSFRPTRVIAALEQLSGQNVQSLLGLQKKVVLDDSQMTSLCTSLLQRVSLVQGPPGTGKSFIGALIAKTLHDSTSQKILVVCFTNHALDQFLEDLMDIGIPQSTMVRLGGKSTDRTKQLMIREMPGMKLGRNQWAQIDRLKHKLSFTEERLEDVFNRYQAANIQQKHLMEYLEFSHEDLPFYDAFVVSKIDNDGMIRVGKSGKAMSPFYLLDRWISGESNAGSLQHLQPKDASAVWEMPLASRKSTLARWQTAILEDLVMEIRDSGRQFNLDQAEIDKIFKQQDAGVLKNKRIIACTTNGAAKYSAEIQIAAPGVVLVEEAGEILESHILTSLGPRTEQLILIGDHKQLRPKCSYELSVDKGDGFDLNRSLFERLVLKGFPHVTLKKQHRMRPEISSMIRHLTYPDLTDADSTHKRDNIRGFCDNVIFINHSQPEVELQGSKEQRDGRSASKQNLFEVQMMLKCVRYLAQQGYSSDKLVVITPYLGQLKLLREHLAKENDPILNDLDKFDLVRAGLLTDLSSKAKKPSLRISTIDNYQGEESDIVLVSMTRSNKAFDIGFMAAPERLNVLLSRARDGLIILGNAETFMHARKGKDIWRKLFAHLKENGHLYEGFPVKCEKHPDRTALLCKAKDFETECPDGGCKEPCGEMLNCGLHKCPSSCHQLINHDKMLCQTPLTQSCVKGHNQSWKCHRGAPLTCPKCERDRKETLKKAQKALEEKERREEKMRRHQEEVTKIDEAIEEINQRAKEIRQERELEVILLQKRQDLEAAKQRATTTTIPQAENPNLISASQKDSLEIPSKSLSAEKSSLDKPSEHLPVIDQRKPAIEHRKSPSQIEWQRQKDQENARNPAIDKIMEMIGLEHVKSQVLKIKAKVETAIRQDADLKKERLGLTLLGNPGTGKTTVARHYAKVLSLLKVLPGHGFTETTGSNLAHGGIREAKEHLKQLENADGGVYFIDEAYQLTEAHNYGGKPVLDYLLAEIENLTGRVVFVFAGYRKQMEKFFEHNPGLSSRIPYTLHFDDYTDAELLKMLQFQMSKFFKRGMDIEDGPDGLYMRIAVRRLGRGRGRNGFGNARALENMFAQIRERQAERLTKQRKEGMSPNDYHISKEDLIGPDPSKAILTCNAWTELQQLIGLGCVKKSISTMIDLIKTNYTRELDEKEIINVSLNRIFLGPPGTGKTSVAKLYGQILADIGMLSNGEVVVKNPSDFIGNVIGQSEANTKAILDTTVGKVLVIDEAYMLYSGSTSNGGANTDIFRTAVIDTIVAEVQGVPGDDRCVLLLGYESEMLNMFQNVNPGLTRRFQLSDAFRFEDFSDSELQGILRLKLKKQDLGATQRAVSTAVDVLARLRNGLSFGNGGDVETLISKAKVNYQARQATLPEAQRSSDFIFEPQDFDPDFDRSSGAETNLQELFKNMVGCEKVVEKLDGFLKVAQGMRAQGLDPRGQIPMSFIFKGPPGTGKTTTARKFGQIYYDLGFLSKVEVVECSATDLIGQYVGQTGPKTIKQLERGLGKVLFIDEAYRLGEGRFAQEAIDELVDNMTKPKFAGKIVIILAGYDNDMNNLLRVNEGLSSRFADEVVFPSLSPKYCLQLLEDTLKQSQVTFPSMHDQTFYLDFQEQIEEISKLPGWGNARDIQSLAKTMVRAVYQNNTTKVDQLKLPAKIAQTCVHDMLVDRCKRANVTPASRPRYSGPVESQDDSNSPPPVGIGVSTTANSDIPKSKGDEIPDISPPDANINDGRDAGVTDDIWEQLQADKKNAELQTQKSEEEIRSLEKAQHAAEEARKEAEKAIAALQEMKAKNDADILERLRLREEARIREIEAKAEAERIRRERERKMREEEQKRKKEELAQRKLREMGVCVAGFRWIKQSGGYRCAGGTHWVSDSQLR</sequence>
<dbReference type="InParanoid" id="E4UMM9"/>
<dbReference type="VEuPathDB" id="FungiDB:MGYG_02457"/>
<evidence type="ECO:0000256" key="4">
    <source>
        <dbReference type="ARBA" id="ARBA00022840"/>
    </source>
</evidence>
<keyword evidence="4" id="KW-0067">ATP-binding</keyword>
<feature type="domain" description="AAA+ ATPase" evidence="7">
    <location>
        <begin position="1885"/>
        <end position="2022"/>
    </location>
</feature>
<evidence type="ECO:0000256" key="1">
    <source>
        <dbReference type="ARBA" id="ARBA00010378"/>
    </source>
</evidence>
<feature type="region of interest" description="Disordered" evidence="6">
    <location>
        <begin position="2119"/>
        <end position="2178"/>
    </location>
</feature>
<dbReference type="SUPFAM" id="SSF52540">
    <property type="entry name" value="P-loop containing nucleoside triphosphate hydrolases"/>
    <property type="match status" value="4"/>
</dbReference>
<feature type="region of interest" description="Disordered" evidence="6">
    <location>
        <begin position="2264"/>
        <end position="2285"/>
    </location>
</feature>
<dbReference type="STRING" id="535722.E4UMM9"/>
<evidence type="ECO:0000313" key="9">
    <source>
        <dbReference type="Proteomes" id="UP000002669"/>
    </source>
</evidence>
<dbReference type="InterPro" id="IPR027417">
    <property type="entry name" value="P-loop_NTPase"/>
</dbReference>
<dbReference type="eggNOG" id="KOG1807">
    <property type="taxonomic scope" value="Eukaryota"/>
</dbReference>
<dbReference type="FunFam" id="3.40.50.300:FF:001660">
    <property type="entry name" value="NF-X1 finger and helicase protein, putative"/>
    <property type="match status" value="1"/>
</dbReference>
<evidence type="ECO:0000256" key="2">
    <source>
        <dbReference type="ARBA" id="ARBA00022741"/>
    </source>
</evidence>
<gene>
    <name evidence="8" type="ORF">MGYG_02457</name>
</gene>
<dbReference type="InterPro" id="IPR041627">
    <property type="entry name" value="AAA_lid_6"/>
</dbReference>
<dbReference type="CDD" id="cd17936">
    <property type="entry name" value="EEXXEc_NFX1"/>
    <property type="match status" value="1"/>
</dbReference>
<comment type="similarity">
    <text evidence="1">Belongs to the CbxX/CfxQ family.</text>
</comment>
<dbReference type="Gene3D" id="3.40.50.300">
    <property type="entry name" value="P-loop containing nucleotide triphosphate hydrolases"/>
    <property type="match status" value="6"/>
</dbReference>
<dbReference type="GO" id="GO:0016887">
    <property type="term" value="F:ATP hydrolysis activity"/>
    <property type="evidence" value="ECO:0007669"/>
    <property type="project" value="InterPro"/>
</dbReference>
<dbReference type="Pfam" id="PF13086">
    <property type="entry name" value="AAA_11"/>
    <property type="match status" value="1"/>
</dbReference>
<dbReference type="Pfam" id="PF00004">
    <property type="entry name" value="AAA"/>
    <property type="match status" value="3"/>
</dbReference>
<dbReference type="PANTHER" id="PTHR43392">
    <property type="entry name" value="AAA-TYPE ATPASE FAMILY PROTEIN / ANKYRIN REPEAT FAMILY PROTEIN"/>
    <property type="match status" value="1"/>
</dbReference>
<feature type="compositionally biased region" description="Basic and acidic residues" evidence="6">
    <location>
        <begin position="1259"/>
        <end position="1269"/>
    </location>
</feature>
<evidence type="ECO:0000259" key="7">
    <source>
        <dbReference type="SMART" id="SM00382"/>
    </source>
</evidence>
<feature type="domain" description="AAA+ ATPase" evidence="7">
    <location>
        <begin position="482"/>
        <end position="817"/>
    </location>
</feature>
<name>E4UMM9_ARTGP</name>
<dbReference type="HOGENOM" id="CLU_001133_0_0_1"/>
<dbReference type="InterPro" id="IPR003593">
    <property type="entry name" value="AAA+_ATPase"/>
</dbReference>
<feature type="domain" description="AAA+ ATPase" evidence="7">
    <location>
        <begin position="1326"/>
        <end position="1462"/>
    </location>
</feature>
<organism evidence="9">
    <name type="scientific">Arthroderma gypseum (strain ATCC MYA-4604 / CBS 118893)</name>
    <name type="common">Microsporum gypseum</name>
    <dbReference type="NCBI Taxonomy" id="535722"/>
    <lineage>
        <taxon>Eukaryota</taxon>
        <taxon>Fungi</taxon>
        <taxon>Dikarya</taxon>
        <taxon>Ascomycota</taxon>
        <taxon>Pezizomycotina</taxon>
        <taxon>Eurotiomycetes</taxon>
        <taxon>Eurotiomycetidae</taxon>
        <taxon>Onygenales</taxon>
        <taxon>Arthrodermataceae</taxon>
        <taxon>Nannizzia</taxon>
    </lineage>
</organism>
<dbReference type="InterPro" id="IPR003959">
    <property type="entry name" value="ATPase_AAA_core"/>
</dbReference>
<evidence type="ECO:0000256" key="6">
    <source>
        <dbReference type="SAM" id="MobiDB-lite"/>
    </source>
</evidence>
<dbReference type="OrthoDB" id="2423195at2759"/>
<dbReference type="InterPro" id="IPR041677">
    <property type="entry name" value="DNA2/NAM7_AAA_11"/>
</dbReference>
<keyword evidence="3" id="KW-0347">Helicase</keyword>
<evidence type="ECO:0000313" key="8">
    <source>
        <dbReference type="EMBL" id="EFQ99446.1"/>
    </source>
</evidence>
<dbReference type="OMA" id="GNMETFM"/>
<dbReference type="FunFam" id="3.40.50.300:FF:000216">
    <property type="entry name" value="Type VII secretion ATPase EccA"/>
    <property type="match status" value="3"/>
</dbReference>
<dbReference type="InterPro" id="IPR050773">
    <property type="entry name" value="CbxX/CfxQ_RuBisCO_ESX"/>
</dbReference>
<dbReference type="PANTHER" id="PTHR43392:SF2">
    <property type="entry name" value="AAA-TYPE ATPASE FAMILY PROTEIN _ ANKYRIN REPEAT FAMILY PROTEIN"/>
    <property type="match status" value="1"/>
</dbReference>
<dbReference type="SMART" id="SM00382">
    <property type="entry name" value="AAA"/>
    <property type="match status" value="4"/>
</dbReference>
<dbReference type="GeneID" id="10030231"/>
<dbReference type="InterPro" id="IPR000641">
    <property type="entry name" value="CbxX/CfxQ"/>
</dbReference>
<evidence type="ECO:0000256" key="5">
    <source>
        <dbReference type="SAM" id="Coils"/>
    </source>
</evidence>
<dbReference type="Pfam" id="PF13087">
    <property type="entry name" value="AAA_12"/>
    <property type="match status" value="1"/>
</dbReference>
<dbReference type="PRINTS" id="PR00819">
    <property type="entry name" value="CBXCFQXSUPER"/>
</dbReference>
<dbReference type="CDD" id="cd00009">
    <property type="entry name" value="AAA"/>
    <property type="match status" value="2"/>
</dbReference>
<protein>
    <submittedName>
        <fullName evidence="8">NFX1-type zinc finger-containing protein 1</fullName>
    </submittedName>
</protein>
<dbReference type="eggNOG" id="KOG0730">
    <property type="taxonomic scope" value="Eukaryota"/>
</dbReference>
<evidence type="ECO:0000256" key="3">
    <source>
        <dbReference type="ARBA" id="ARBA00022806"/>
    </source>
</evidence>
<dbReference type="EMBL" id="DS989823">
    <property type="protein sequence ID" value="EFQ99446.1"/>
    <property type="molecule type" value="Genomic_DNA"/>
</dbReference>
<dbReference type="GO" id="GO:0004386">
    <property type="term" value="F:helicase activity"/>
    <property type="evidence" value="ECO:0007669"/>
    <property type="project" value="InterPro"/>
</dbReference>
<dbReference type="RefSeq" id="XP_003174929.1">
    <property type="nucleotide sequence ID" value="XM_003174881.1"/>
</dbReference>
<dbReference type="InterPro" id="IPR041679">
    <property type="entry name" value="DNA2/NAM7-like_C"/>
</dbReference>
<dbReference type="InterPro" id="IPR047187">
    <property type="entry name" value="SF1_C_Upf1"/>
</dbReference>
<dbReference type="CDD" id="cd06008">
    <property type="entry name" value="NF-X1-zinc-finger"/>
    <property type="match status" value="1"/>
</dbReference>
<dbReference type="Proteomes" id="UP000002669">
    <property type="component" value="Unassembled WGS sequence"/>
</dbReference>
<feature type="compositionally biased region" description="Polar residues" evidence="6">
    <location>
        <begin position="1211"/>
        <end position="1231"/>
    </location>
</feature>
<accession>E4UMM9</accession>
<proteinExistence type="inferred from homology"/>
<keyword evidence="3" id="KW-0378">Hydrolase</keyword>
<feature type="region of interest" description="Disordered" evidence="6">
    <location>
        <begin position="1210"/>
        <end position="1285"/>
    </location>
</feature>
<dbReference type="FunFam" id="1.10.8.60:FF:000160">
    <property type="entry name" value="WGS project CABT00000000 data, contig 2.55"/>
    <property type="match status" value="1"/>
</dbReference>
<keyword evidence="5" id="KW-0175">Coiled coil</keyword>
<keyword evidence="9" id="KW-1185">Reference proteome</keyword>
<dbReference type="Pfam" id="PF17866">
    <property type="entry name" value="AAA_lid_6"/>
    <property type="match status" value="1"/>
</dbReference>
<reference evidence="9" key="1">
    <citation type="journal article" date="2012" name="MBio">
        <title>Comparative genome analysis of Trichophyton rubrum and related dermatophytes reveals candidate genes involved in infection.</title>
        <authorList>
            <person name="Martinez D.A."/>
            <person name="Oliver B.G."/>
            <person name="Graeser Y."/>
            <person name="Goldberg J.M."/>
            <person name="Li W."/>
            <person name="Martinez-Rossi N.M."/>
            <person name="Monod M."/>
            <person name="Shelest E."/>
            <person name="Barton R.C."/>
            <person name="Birch E."/>
            <person name="Brakhage A.A."/>
            <person name="Chen Z."/>
            <person name="Gurr S.J."/>
            <person name="Heiman D."/>
            <person name="Heitman J."/>
            <person name="Kosti I."/>
            <person name="Rossi A."/>
            <person name="Saif S."/>
            <person name="Samalova M."/>
            <person name="Saunders C.W."/>
            <person name="Shea T."/>
            <person name="Summerbell R.C."/>
            <person name="Xu J."/>
            <person name="Young S."/>
            <person name="Zeng Q."/>
            <person name="Birren B.W."/>
            <person name="Cuomo C.A."/>
            <person name="White T.C."/>
        </authorList>
    </citation>
    <scope>NUCLEOTIDE SEQUENCE [LARGE SCALE GENOMIC DNA]</scope>
    <source>
        <strain evidence="9">ATCC MYA-4604 / CBS 118893</strain>
    </source>
</reference>